<dbReference type="SUPFAM" id="SSF52833">
    <property type="entry name" value="Thioredoxin-like"/>
    <property type="match status" value="1"/>
</dbReference>
<dbReference type="Gene3D" id="3.40.30.10">
    <property type="entry name" value="Glutaredoxin"/>
    <property type="match status" value="1"/>
</dbReference>
<evidence type="ECO:0000313" key="3">
    <source>
        <dbReference type="Proteomes" id="UP000323454"/>
    </source>
</evidence>
<protein>
    <recommendedName>
        <fullName evidence="1">DSBA-like thioredoxin domain-containing protein</fullName>
    </recommendedName>
</protein>
<dbReference type="PANTHER" id="PTHR42943">
    <property type="entry name" value="GLUTATHIONE S-TRANSFERASE KAPPA"/>
    <property type="match status" value="1"/>
</dbReference>
<dbReference type="Pfam" id="PF01323">
    <property type="entry name" value="DSBA"/>
    <property type="match status" value="1"/>
</dbReference>
<feature type="domain" description="DSBA-like thioredoxin" evidence="1">
    <location>
        <begin position="131"/>
        <end position="217"/>
    </location>
</feature>
<organism evidence="2 3">
    <name type="scientific">Solihabitans fulvus</name>
    <dbReference type="NCBI Taxonomy" id="1892852"/>
    <lineage>
        <taxon>Bacteria</taxon>
        <taxon>Bacillati</taxon>
        <taxon>Actinomycetota</taxon>
        <taxon>Actinomycetes</taxon>
        <taxon>Pseudonocardiales</taxon>
        <taxon>Pseudonocardiaceae</taxon>
        <taxon>Solihabitans</taxon>
    </lineage>
</organism>
<name>A0A5B2XHZ4_9PSEU</name>
<dbReference type="PANTHER" id="PTHR42943:SF2">
    <property type="entry name" value="GLUTATHIONE S-TRANSFERASE KAPPA 1"/>
    <property type="match status" value="1"/>
</dbReference>
<proteinExistence type="predicted"/>
<sequence>MTRNGASMRRTELLAALPEVSAQPGSADTAQHALRCYFSFRSPYSWLAHRKLGRCLPLLAGAMEWLPFLEPAEGAGPAVRLPDALACAPVTLALASCGPGVRPVDARTTAERGASRWEVPHLVWLAVPEHRRFAFTDAVYRARWVRGEDVCDRGVLAALVTGLALPADLVDAVDDPGIRDCARGLRQRTDADGVFGVPFFVAGQDAYWGMDRMAAFVAHSGYALPESRPGCVTPEF</sequence>
<dbReference type="InterPro" id="IPR001853">
    <property type="entry name" value="DSBA-like_thioredoxin_dom"/>
</dbReference>
<gene>
    <name evidence="2" type="ORF">F0L68_12375</name>
</gene>
<dbReference type="GO" id="GO:0004602">
    <property type="term" value="F:glutathione peroxidase activity"/>
    <property type="evidence" value="ECO:0007669"/>
    <property type="project" value="TreeGrafter"/>
</dbReference>
<evidence type="ECO:0000313" key="2">
    <source>
        <dbReference type="EMBL" id="KAA2262685.1"/>
    </source>
</evidence>
<dbReference type="InterPro" id="IPR036249">
    <property type="entry name" value="Thioredoxin-like_sf"/>
</dbReference>
<keyword evidence="3" id="KW-1185">Reference proteome</keyword>
<dbReference type="InterPro" id="IPR051924">
    <property type="entry name" value="GST_Kappa/NadH"/>
</dbReference>
<dbReference type="AlphaFoldDB" id="A0A5B2XHZ4"/>
<reference evidence="2 3" key="2">
    <citation type="submission" date="2019-09" db="EMBL/GenBank/DDBJ databases">
        <authorList>
            <person name="Jin C."/>
        </authorList>
    </citation>
    <scope>NUCLEOTIDE SEQUENCE [LARGE SCALE GENOMIC DNA]</scope>
    <source>
        <strain evidence="2 3">AN110305</strain>
    </source>
</reference>
<evidence type="ECO:0000259" key="1">
    <source>
        <dbReference type="Pfam" id="PF01323"/>
    </source>
</evidence>
<dbReference type="GO" id="GO:0006749">
    <property type="term" value="P:glutathione metabolic process"/>
    <property type="evidence" value="ECO:0007669"/>
    <property type="project" value="TreeGrafter"/>
</dbReference>
<dbReference type="OrthoDB" id="5244108at2"/>
<dbReference type="GO" id="GO:0004364">
    <property type="term" value="F:glutathione transferase activity"/>
    <property type="evidence" value="ECO:0007669"/>
    <property type="project" value="TreeGrafter"/>
</dbReference>
<dbReference type="Proteomes" id="UP000323454">
    <property type="component" value="Unassembled WGS sequence"/>
</dbReference>
<comment type="caution">
    <text evidence="2">The sequence shown here is derived from an EMBL/GenBank/DDBJ whole genome shotgun (WGS) entry which is preliminary data.</text>
</comment>
<dbReference type="EMBL" id="VUOB01000021">
    <property type="protein sequence ID" value="KAA2262685.1"/>
    <property type="molecule type" value="Genomic_DNA"/>
</dbReference>
<reference evidence="2 3" key="1">
    <citation type="submission" date="2019-09" db="EMBL/GenBank/DDBJ databases">
        <title>Goodfellowia gen. nov., a new genus of the Pseudonocardineae related to Actinoalloteichus, containing Goodfellowia coeruleoviolacea gen. nov., comb. nov. gen. nov., comb. nov.</title>
        <authorList>
            <person name="Labeda D."/>
        </authorList>
    </citation>
    <scope>NUCLEOTIDE SEQUENCE [LARGE SCALE GENOMIC DNA]</scope>
    <source>
        <strain evidence="2 3">AN110305</strain>
    </source>
</reference>
<accession>A0A5B2XHZ4</accession>